<dbReference type="KEGG" id="ido:I598_3390"/>
<dbReference type="PATRIC" id="fig|1300344.3.peg.3413"/>
<proteinExistence type="predicted"/>
<gene>
    <name evidence="2" type="ORF">I598_3390</name>
</gene>
<evidence type="ECO:0000313" key="3">
    <source>
        <dbReference type="Proteomes" id="UP000076794"/>
    </source>
</evidence>
<dbReference type="Proteomes" id="UP000076794">
    <property type="component" value="Chromosome"/>
</dbReference>
<accession>A0A168G1E1</accession>
<evidence type="ECO:0000313" key="2">
    <source>
        <dbReference type="EMBL" id="ANC32899.1"/>
    </source>
</evidence>
<reference evidence="2 3" key="1">
    <citation type="submission" date="2016-01" db="EMBL/GenBank/DDBJ databases">
        <title>Complete genome sequence of a soil Actinobacterium, Isoptericola dokdonensis DS-3.</title>
        <authorList>
            <person name="Kwon S.-K."/>
            <person name="Kim J.F."/>
        </authorList>
    </citation>
    <scope>NUCLEOTIDE SEQUENCE [LARGE SCALE GENOMIC DNA]</scope>
    <source>
        <strain evidence="2 3">DS-3</strain>
    </source>
</reference>
<evidence type="ECO:0000256" key="1">
    <source>
        <dbReference type="SAM" id="MobiDB-lite"/>
    </source>
</evidence>
<dbReference type="STRING" id="1300344.I598_3390"/>
<name>A0A168G1E1_9MICO</name>
<dbReference type="EMBL" id="CP014209">
    <property type="protein sequence ID" value="ANC32899.1"/>
    <property type="molecule type" value="Genomic_DNA"/>
</dbReference>
<feature type="region of interest" description="Disordered" evidence="1">
    <location>
        <begin position="1"/>
        <end position="25"/>
    </location>
</feature>
<protein>
    <recommendedName>
        <fullName evidence="4">DUF5666 domain-containing protein</fullName>
    </recommendedName>
</protein>
<dbReference type="AlphaFoldDB" id="A0A168G1E1"/>
<keyword evidence="3" id="KW-1185">Reference proteome</keyword>
<evidence type="ECO:0008006" key="4">
    <source>
        <dbReference type="Google" id="ProtNLM"/>
    </source>
</evidence>
<organism evidence="2 3">
    <name type="scientific">Isoptericola dokdonensis DS-3</name>
    <dbReference type="NCBI Taxonomy" id="1300344"/>
    <lineage>
        <taxon>Bacteria</taxon>
        <taxon>Bacillati</taxon>
        <taxon>Actinomycetota</taxon>
        <taxon>Actinomycetes</taxon>
        <taxon>Micrococcales</taxon>
        <taxon>Promicromonosporaceae</taxon>
        <taxon>Isoptericola</taxon>
    </lineage>
</organism>
<sequence length="100" mass="9649">MLSACGAQGPSGADGPADLTGTVGADEAVNGGGPALVDASDVYYEGLALDDGDVVVVDADDAEVGTDALVAGAAVEVWVGDACAESQPVQCDVLAVRVLG</sequence>